<proteinExistence type="predicted"/>
<evidence type="ECO:0000313" key="1">
    <source>
        <dbReference type="EMBL" id="KAF5181805.1"/>
    </source>
</evidence>
<reference evidence="1 2" key="1">
    <citation type="submission" date="2020-06" db="EMBL/GenBank/DDBJ databases">
        <title>Transcriptomic and genomic resources for Thalictrum thalictroides and T. hernandezii: Facilitating candidate gene discovery in an emerging model plant lineage.</title>
        <authorList>
            <person name="Arias T."/>
            <person name="Riano-Pachon D.M."/>
            <person name="Di Stilio V.S."/>
        </authorList>
    </citation>
    <scope>NUCLEOTIDE SEQUENCE [LARGE SCALE GENOMIC DNA]</scope>
    <source>
        <strain evidence="2">cv. WT478/WT964</strain>
        <tissue evidence="1">Leaves</tissue>
    </source>
</reference>
<name>A0A7J6VC88_THATH</name>
<protein>
    <submittedName>
        <fullName evidence="1">Uncharacterized protein</fullName>
    </submittedName>
</protein>
<gene>
    <name evidence="1" type="ORF">FRX31_028608</name>
</gene>
<dbReference type="EMBL" id="JABWDY010035705">
    <property type="protein sequence ID" value="KAF5181805.1"/>
    <property type="molecule type" value="Genomic_DNA"/>
</dbReference>
<keyword evidence="2" id="KW-1185">Reference proteome</keyword>
<evidence type="ECO:0000313" key="2">
    <source>
        <dbReference type="Proteomes" id="UP000554482"/>
    </source>
</evidence>
<organism evidence="1 2">
    <name type="scientific">Thalictrum thalictroides</name>
    <name type="common">Rue-anemone</name>
    <name type="synonym">Anemone thalictroides</name>
    <dbReference type="NCBI Taxonomy" id="46969"/>
    <lineage>
        <taxon>Eukaryota</taxon>
        <taxon>Viridiplantae</taxon>
        <taxon>Streptophyta</taxon>
        <taxon>Embryophyta</taxon>
        <taxon>Tracheophyta</taxon>
        <taxon>Spermatophyta</taxon>
        <taxon>Magnoliopsida</taxon>
        <taxon>Ranunculales</taxon>
        <taxon>Ranunculaceae</taxon>
        <taxon>Thalictroideae</taxon>
        <taxon>Thalictrum</taxon>
    </lineage>
</organism>
<comment type="caution">
    <text evidence="1">The sequence shown here is derived from an EMBL/GenBank/DDBJ whole genome shotgun (WGS) entry which is preliminary data.</text>
</comment>
<dbReference type="Proteomes" id="UP000554482">
    <property type="component" value="Unassembled WGS sequence"/>
</dbReference>
<sequence>MPKCLRFHVAHGAKSSGDANMSTYSFPSRDTFRNALPGDRSRRGGVSSGQVIIHRLHRVFPILSLVCNHLILSGGGSASNDCALDMVDNIMVKKSVKKGRVPNIGVRDDEMVDPRDFRVRVRDKVGEVKRW</sequence>
<accession>A0A7J6VC88</accession>
<dbReference type="AlphaFoldDB" id="A0A7J6VC88"/>